<proteinExistence type="inferred from homology"/>
<dbReference type="InterPro" id="IPR000475">
    <property type="entry name" value="Vif"/>
</dbReference>
<evidence type="ECO:0000313" key="14">
    <source>
        <dbReference type="EMBL" id="AHB61191.1"/>
    </source>
</evidence>
<protein>
    <submittedName>
        <fullName evidence="14">Vif protein</fullName>
    </submittedName>
</protein>
<dbReference type="Proteomes" id="UP000259993">
    <property type="component" value="Segment"/>
</dbReference>
<evidence type="ECO:0000256" key="6">
    <source>
        <dbReference type="ARBA" id="ARBA00022553"/>
    </source>
</evidence>
<organismHost>
    <name type="scientific">Pan troglodytes</name>
    <name type="common">Chimpanzee</name>
    <dbReference type="NCBI Taxonomy" id="9598"/>
</organismHost>
<keyword evidence="7" id="KW-0945">Host-virus interaction</keyword>
<comment type="similarity">
    <text evidence="4">Belongs to the primate lentivirus group Vif protein family.</text>
</comment>
<gene>
    <name evidence="14" type="primary">vif</name>
</gene>
<keyword evidence="13" id="KW-1035">Host cytoplasm</keyword>
<dbReference type="GO" id="GO:0020002">
    <property type="term" value="C:host cell plasma membrane"/>
    <property type="evidence" value="ECO:0007669"/>
    <property type="project" value="UniProtKB-SubCell"/>
</dbReference>
<organism evidence="14 15">
    <name type="scientific">Simian immunodeficiency virus</name>
    <name type="common">SIV</name>
    <dbReference type="NCBI Taxonomy" id="11723"/>
    <lineage>
        <taxon>Viruses</taxon>
        <taxon>Riboviria</taxon>
        <taxon>Pararnavirae</taxon>
        <taxon>Artverviricota</taxon>
        <taxon>Revtraviricetes</taxon>
        <taxon>Ortervirales</taxon>
        <taxon>Retroviridae</taxon>
        <taxon>Orthoretrovirinae</taxon>
        <taxon>Lentivirus</taxon>
        <taxon>Lentivirus simimdef</taxon>
    </lineage>
</organism>
<keyword evidence="10" id="KW-0946">Virion</keyword>
<evidence type="ECO:0000256" key="8">
    <source>
        <dbReference type="ARBA" id="ARBA00022786"/>
    </source>
</evidence>
<dbReference type="EMBL" id="KF214240">
    <property type="protein sequence ID" value="AHB61191.1"/>
    <property type="molecule type" value="Genomic_RNA"/>
</dbReference>
<evidence type="ECO:0000256" key="2">
    <source>
        <dbReference type="ARBA" id="ARBA00004328"/>
    </source>
</evidence>
<evidence type="ECO:0000256" key="13">
    <source>
        <dbReference type="ARBA" id="ARBA00023200"/>
    </source>
</evidence>
<dbReference type="GO" id="GO:0019058">
    <property type="term" value="P:viral life cycle"/>
    <property type="evidence" value="ECO:0007669"/>
    <property type="project" value="InterPro"/>
</dbReference>
<keyword evidence="9" id="KW-0832">Ubl conjugation</keyword>
<evidence type="ECO:0000313" key="15">
    <source>
        <dbReference type="Proteomes" id="UP000259993"/>
    </source>
</evidence>
<keyword evidence="11" id="KW-1043">Host membrane</keyword>
<evidence type="ECO:0000256" key="5">
    <source>
        <dbReference type="ARBA" id="ARBA00022511"/>
    </source>
</evidence>
<evidence type="ECO:0000256" key="12">
    <source>
        <dbReference type="ARBA" id="ARBA00023136"/>
    </source>
</evidence>
<dbReference type="Pfam" id="PF00559">
    <property type="entry name" value="Vif"/>
    <property type="match status" value="1"/>
</dbReference>
<organismHost>
    <name type="scientific">Cercopithecidae</name>
    <name type="common">Old World monkeys</name>
    <dbReference type="NCBI Taxonomy" id="9527"/>
</organismHost>
<keyword evidence="5" id="KW-1032">Host cell membrane</keyword>
<name>V5T8Y3_SIV</name>
<evidence type="ECO:0000256" key="11">
    <source>
        <dbReference type="ARBA" id="ARBA00022870"/>
    </source>
</evidence>
<dbReference type="GO" id="GO:0030430">
    <property type="term" value="C:host cell cytoplasm"/>
    <property type="evidence" value="ECO:0007669"/>
    <property type="project" value="UniProtKB-SubCell"/>
</dbReference>
<comment type="subcellular location">
    <subcellularLocation>
        <location evidence="3">Host cell membrane</location>
        <topology evidence="3">Peripheral membrane protein</topology>
        <orientation evidence="3">Cytoplasmic side</orientation>
    </subcellularLocation>
    <subcellularLocation>
        <location evidence="1">Host cytoplasm</location>
    </subcellularLocation>
    <subcellularLocation>
        <location evidence="2">Virion</location>
    </subcellularLocation>
</comment>
<dbReference type="GO" id="GO:0044423">
    <property type="term" value="C:virion component"/>
    <property type="evidence" value="ECO:0007669"/>
    <property type="project" value="UniProtKB-KW"/>
</dbReference>
<keyword evidence="12" id="KW-0472">Membrane</keyword>
<evidence type="ECO:0000256" key="7">
    <source>
        <dbReference type="ARBA" id="ARBA00022581"/>
    </source>
</evidence>
<evidence type="ECO:0000256" key="9">
    <source>
        <dbReference type="ARBA" id="ARBA00022843"/>
    </source>
</evidence>
<keyword evidence="8" id="KW-0833">Ubl conjugation pathway</keyword>
<sequence>MEKEWSVRLCYPMSKKKQEKLRKWIKQQFPNCRYLYKGKTEAPEWWTEGRVVVPLGEAIKLHIIMLWHLGTDRYHRGTAVSYEVYIGGWCSDLTWQMATGYLHIIRGKCIEIEKEVRKAIRGLPWDPCDFQVGHLGVRSLQELCLSKLQKDQEREYQKMRRWKETSTGCKSR</sequence>
<evidence type="ECO:0000256" key="10">
    <source>
        <dbReference type="ARBA" id="ARBA00022844"/>
    </source>
</evidence>
<evidence type="ECO:0000256" key="1">
    <source>
        <dbReference type="ARBA" id="ARBA00004192"/>
    </source>
</evidence>
<evidence type="ECO:0000256" key="3">
    <source>
        <dbReference type="ARBA" id="ARBA00004501"/>
    </source>
</evidence>
<keyword evidence="6" id="KW-0597">Phosphoprotein</keyword>
<evidence type="ECO:0000256" key="4">
    <source>
        <dbReference type="ARBA" id="ARBA00006372"/>
    </source>
</evidence>
<accession>V5T8Y3</accession>
<reference evidence="14 15" key="1">
    <citation type="journal article" date="2013" name="Retrovirology">
        <title>Discovery and full genome characterization of two highly divergent simian immunodeficiency viruses infecting black-and-white colobus monkeys (Colobus guereza) in Kibale National Park, Uganda.</title>
        <authorList>
            <person name="Lauck M."/>
            <person name="Switzer W.M."/>
            <person name="Sibley S.D."/>
            <person name="Hyeroba D."/>
            <person name="Tumukunde A."/>
            <person name="Weny G."/>
            <person name="Taylor B."/>
            <person name="Shankar A."/>
            <person name="Ting N."/>
            <person name="Chapman C.A."/>
            <person name="Friedrich T.C."/>
            <person name="Goldberg T.L."/>
            <person name="O Connor D.H."/>
        </authorList>
    </citation>
    <scope>NUCLEOTIDE SEQUENCE [LARGE SCALE GENOMIC DNA]</scope>
    <source>
        <strain evidence="14">BWC01</strain>
    </source>
</reference>